<evidence type="ECO:0000313" key="2">
    <source>
        <dbReference type="Proteomes" id="UP000287188"/>
    </source>
</evidence>
<sequence length="90" mass="10808">MNEVSNQMKDSYLKLRIRRILWSQGYHCPLEVDLSHFDYEDKEQTLKRNPLTDIDVLGVRFEPDLRIKTIIVDCKSGRESEPNRIFWLRV</sequence>
<evidence type="ECO:0000313" key="1">
    <source>
        <dbReference type="EMBL" id="GCE16767.1"/>
    </source>
</evidence>
<gene>
    <name evidence="1" type="ORF">KDK_05670</name>
</gene>
<evidence type="ECO:0008006" key="3">
    <source>
        <dbReference type="Google" id="ProtNLM"/>
    </source>
</evidence>
<comment type="caution">
    <text evidence="1">The sequence shown here is derived from an EMBL/GenBank/DDBJ whole genome shotgun (WGS) entry which is preliminary data.</text>
</comment>
<dbReference type="Proteomes" id="UP000287188">
    <property type="component" value="Unassembled WGS sequence"/>
</dbReference>
<keyword evidence="2" id="KW-1185">Reference proteome</keyword>
<reference evidence="2" key="1">
    <citation type="submission" date="2018-12" db="EMBL/GenBank/DDBJ databases">
        <title>Tengunoibacter tsumagoiensis gen. nov., sp. nov., Dictyobacter kobayashii sp. nov., D. alpinus sp. nov., and D. joshuensis sp. nov. and description of Dictyobacteraceae fam. nov. within the order Ktedonobacterales isolated from Tengu-no-mugimeshi.</title>
        <authorList>
            <person name="Wang C.M."/>
            <person name="Zheng Y."/>
            <person name="Sakai Y."/>
            <person name="Toyoda A."/>
            <person name="Minakuchi Y."/>
            <person name="Abe K."/>
            <person name="Yokota A."/>
            <person name="Yabe S."/>
        </authorList>
    </citation>
    <scope>NUCLEOTIDE SEQUENCE [LARGE SCALE GENOMIC DNA]</scope>
    <source>
        <strain evidence="2">Uno11</strain>
    </source>
</reference>
<dbReference type="EMBL" id="BIFS01000001">
    <property type="protein sequence ID" value="GCE16767.1"/>
    <property type="molecule type" value="Genomic_DNA"/>
</dbReference>
<name>A0A402ACD8_9CHLR</name>
<dbReference type="AlphaFoldDB" id="A0A402ACD8"/>
<protein>
    <recommendedName>
        <fullName evidence="3">PD-(D/E)XK endonuclease-like domain-containing protein</fullName>
    </recommendedName>
</protein>
<dbReference type="RefSeq" id="WP_126548599.1">
    <property type="nucleotide sequence ID" value="NZ_BIFS01000001.1"/>
</dbReference>
<accession>A0A402ACD8</accession>
<organism evidence="1 2">
    <name type="scientific">Dictyobacter kobayashii</name>
    <dbReference type="NCBI Taxonomy" id="2014872"/>
    <lineage>
        <taxon>Bacteria</taxon>
        <taxon>Bacillati</taxon>
        <taxon>Chloroflexota</taxon>
        <taxon>Ktedonobacteria</taxon>
        <taxon>Ktedonobacterales</taxon>
        <taxon>Dictyobacteraceae</taxon>
        <taxon>Dictyobacter</taxon>
    </lineage>
</organism>
<proteinExistence type="predicted"/>
<dbReference type="OrthoDB" id="5138733at2"/>